<dbReference type="InterPro" id="IPR000914">
    <property type="entry name" value="SBP_5_dom"/>
</dbReference>
<dbReference type="GO" id="GO:0043190">
    <property type="term" value="C:ATP-binding cassette (ABC) transporter complex"/>
    <property type="evidence" value="ECO:0007669"/>
    <property type="project" value="InterPro"/>
</dbReference>
<evidence type="ECO:0000313" key="8">
    <source>
        <dbReference type="Proteomes" id="UP000214588"/>
    </source>
</evidence>
<dbReference type="OrthoDB" id="9801912at2"/>
<dbReference type="GO" id="GO:1904680">
    <property type="term" value="F:peptide transmembrane transporter activity"/>
    <property type="evidence" value="ECO:0007669"/>
    <property type="project" value="TreeGrafter"/>
</dbReference>
<evidence type="ECO:0000256" key="4">
    <source>
        <dbReference type="ARBA" id="ARBA00022729"/>
    </source>
</evidence>
<evidence type="ECO:0000256" key="2">
    <source>
        <dbReference type="ARBA" id="ARBA00005695"/>
    </source>
</evidence>
<dbReference type="RefSeq" id="WP_089023584.1">
    <property type="nucleotide sequence ID" value="NZ_NIQC01000013.1"/>
</dbReference>
<dbReference type="InterPro" id="IPR039424">
    <property type="entry name" value="SBP_5"/>
</dbReference>
<dbReference type="PANTHER" id="PTHR30290">
    <property type="entry name" value="PERIPLASMIC BINDING COMPONENT OF ABC TRANSPORTER"/>
    <property type="match status" value="1"/>
</dbReference>
<feature type="signal peptide" evidence="5">
    <location>
        <begin position="1"/>
        <end position="20"/>
    </location>
</feature>
<dbReference type="PROSITE" id="PS51257">
    <property type="entry name" value="PROKAR_LIPOPROTEIN"/>
    <property type="match status" value="1"/>
</dbReference>
<dbReference type="SUPFAM" id="SSF53850">
    <property type="entry name" value="Periplasmic binding protein-like II"/>
    <property type="match status" value="1"/>
</dbReference>
<comment type="similarity">
    <text evidence="2">Belongs to the bacterial solute-binding protein 5 family.</text>
</comment>
<dbReference type="EMBL" id="NIQC01000013">
    <property type="protein sequence ID" value="OWZ83691.1"/>
    <property type="molecule type" value="Genomic_DNA"/>
</dbReference>
<comment type="caution">
    <text evidence="7">The sequence shown here is derived from an EMBL/GenBank/DDBJ whole genome shotgun (WGS) entry which is preliminary data.</text>
</comment>
<dbReference type="Gene3D" id="3.40.190.10">
    <property type="entry name" value="Periplasmic binding protein-like II"/>
    <property type="match status" value="1"/>
</dbReference>
<sequence length="552" mass="62958">MRKNLLLLVLVLIGASILTACGGEETDKSDSSEVSGKSEQVLNVSINSEPDTLDVARASDVNGYTVLIQCMENLTRLEVDEEGNDVVAPGIAKSWETSDDGLEWTFYLRDAKWSDGEPVTADDFVYGVQRTLDPETASPIASQLTPIKNAEEIINNELDVSKAGIEAIDKKTLKIELEKPQAHFIDLTYDRMFQPQRKDVVEEHGESYGTEADKLVFNGPFVIDDWVHNNIITLSKNEKYWDKDSVNLNEINIKIIGEESAVMGEFINSNIDVVDASSAEWIDKLDQEDGLNKLRDHQVRTSYMFFNQENELFSNNKVRQAFSIVLDRETIQNDIYQDLYEAAYGWVAPPIDIGDENYREKAGDPVKDLIEENPEPKELLIEGLKELGKSEEPSDITVELMTPSQEGREFPEFLQQLYNEELGINIEIDSAEWPVFQERNRQLDYEMGYKSRGGYYNDPLTLLDIWVTGTGIIPTGWSNERYDRLIEKSSTSIDNEERFEMLNEAERILLKKDATIAPYLYHMRNIYTHEYVEGVMHPAFGPPLYKYGYIDK</sequence>
<dbReference type="Gene3D" id="3.10.105.10">
    <property type="entry name" value="Dipeptide-binding Protein, Domain 3"/>
    <property type="match status" value="1"/>
</dbReference>
<evidence type="ECO:0000256" key="3">
    <source>
        <dbReference type="ARBA" id="ARBA00022448"/>
    </source>
</evidence>
<dbReference type="Pfam" id="PF00496">
    <property type="entry name" value="SBP_bac_5"/>
    <property type="match status" value="1"/>
</dbReference>
<evidence type="ECO:0000259" key="6">
    <source>
        <dbReference type="Pfam" id="PF00496"/>
    </source>
</evidence>
<dbReference type="GO" id="GO:0015833">
    <property type="term" value="P:peptide transport"/>
    <property type="evidence" value="ECO:0007669"/>
    <property type="project" value="TreeGrafter"/>
</dbReference>
<dbReference type="CDD" id="cd08504">
    <property type="entry name" value="PBP2_OppA"/>
    <property type="match status" value="1"/>
</dbReference>
<dbReference type="FunFam" id="3.90.76.10:FF:000001">
    <property type="entry name" value="Oligopeptide ABC transporter substrate-binding protein"/>
    <property type="match status" value="1"/>
</dbReference>
<reference evidence="7 8" key="1">
    <citation type="submission" date="2017-06" db="EMBL/GenBank/DDBJ databases">
        <title>Draft Genome Sequence of Natranaerobius trueperi halophilic, alkalithermophilic bacteria from soda lakes.</title>
        <authorList>
            <person name="Zhao B."/>
        </authorList>
    </citation>
    <scope>NUCLEOTIDE SEQUENCE [LARGE SCALE GENOMIC DNA]</scope>
    <source>
        <strain evidence="7 8">DSM 18760</strain>
    </source>
</reference>
<organism evidence="7 8">
    <name type="scientific">Natranaerobius trueperi</name>
    <dbReference type="NCBI Taxonomy" id="759412"/>
    <lineage>
        <taxon>Bacteria</taxon>
        <taxon>Bacillati</taxon>
        <taxon>Bacillota</taxon>
        <taxon>Clostridia</taxon>
        <taxon>Natranaerobiales</taxon>
        <taxon>Natranaerobiaceae</taxon>
        <taxon>Natranaerobius</taxon>
    </lineage>
</organism>
<keyword evidence="3" id="KW-0813">Transport</keyword>
<evidence type="ECO:0000256" key="5">
    <source>
        <dbReference type="SAM" id="SignalP"/>
    </source>
</evidence>
<dbReference type="PANTHER" id="PTHR30290:SF10">
    <property type="entry name" value="PERIPLASMIC OLIGOPEPTIDE-BINDING PROTEIN-RELATED"/>
    <property type="match status" value="1"/>
</dbReference>
<dbReference type="Gene3D" id="3.90.76.10">
    <property type="entry name" value="Dipeptide-binding Protein, Domain 1"/>
    <property type="match status" value="1"/>
</dbReference>
<feature type="domain" description="Solute-binding protein family 5" evidence="6">
    <location>
        <begin position="87"/>
        <end position="471"/>
    </location>
</feature>
<name>A0A226BXP7_9FIRM</name>
<protein>
    <submittedName>
        <fullName evidence="7">Peptide ABC transporter substrate-binding protein</fullName>
    </submittedName>
</protein>
<proteinExistence type="inferred from homology"/>
<keyword evidence="4 5" id="KW-0732">Signal</keyword>
<dbReference type="Proteomes" id="UP000214588">
    <property type="component" value="Unassembled WGS sequence"/>
</dbReference>
<feature type="chain" id="PRO_5039243464" evidence="5">
    <location>
        <begin position="21"/>
        <end position="552"/>
    </location>
</feature>
<evidence type="ECO:0000256" key="1">
    <source>
        <dbReference type="ARBA" id="ARBA00004196"/>
    </source>
</evidence>
<gene>
    <name evidence="7" type="ORF">CDO51_06990</name>
</gene>
<keyword evidence="8" id="KW-1185">Reference proteome</keyword>
<dbReference type="InterPro" id="IPR030678">
    <property type="entry name" value="Peptide/Ni-bd"/>
</dbReference>
<accession>A0A226BXP7</accession>
<evidence type="ECO:0000313" key="7">
    <source>
        <dbReference type="EMBL" id="OWZ83691.1"/>
    </source>
</evidence>
<dbReference type="AlphaFoldDB" id="A0A226BXP7"/>
<comment type="subcellular location">
    <subcellularLocation>
        <location evidence="1">Cell envelope</location>
    </subcellularLocation>
</comment>
<dbReference type="GO" id="GO:0030313">
    <property type="term" value="C:cell envelope"/>
    <property type="evidence" value="ECO:0007669"/>
    <property type="project" value="UniProtKB-SubCell"/>
</dbReference>
<dbReference type="PIRSF" id="PIRSF002741">
    <property type="entry name" value="MppA"/>
    <property type="match status" value="1"/>
</dbReference>
<dbReference type="GO" id="GO:0042597">
    <property type="term" value="C:periplasmic space"/>
    <property type="evidence" value="ECO:0007669"/>
    <property type="project" value="UniProtKB-ARBA"/>
</dbReference>